<reference evidence="15" key="1">
    <citation type="journal article" date="2023" name="Front. Mar. Sci.">
        <title>A new Merluccius polli reference genome to investigate the effects of global change in West African waters.</title>
        <authorList>
            <person name="Mateo J.L."/>
            <person name="Blanco-Fernandez C."/>
            <person name="Garcia-Vazquez E."/>
            <person name="Machado-Schiaffino G."/>
        </authorList>
    </citation>
    <scope>NUCLEOTIDE SEQUENCE</scope>
    <source>
        <strain evidence="15">C29</strain>
        <tissue evidence="15">Fin</tissue>
    </source>
</reference>
<keyword evidence="16" id="KW-1185">Reference proteome</keyword>
<comment type="subcellular location">
    <subcellularLocation>
        <location evidence="1">Cell membrane</location>
        <topology evidence="1">Single-pass type I membrane protein</topology>
    </subcellularLocation>
</comment>
<keyword evidence="2" id="KW-1003">Cell membrane</keyword>
<dbReference type="InterPro" id="IPR020894">
    <property type="entry name" value="Cadherin_CS"/>
</dbReference>
<dbReference type="PROSITE" id="PS00232">
    <property type="entry name" value="CADHERIN_1"/>
    <property type="match status" value="1"/>
</dbReference>
<sequence>MLTAALYVPHCCVSRYAKLNDPALWLSINRTSGQIVTIATLDRESTYVKNNVYEATFLAIDNGSPPASATGTLQIYLIDINDNPPVLVPREAQLCERVNRNTNGVNITAADSDTDPNAGPFVFELPNYPASIRRNWTISRISGDYARLGLRYQVYLESGVYEVPILVSDSGNPPLSNRSIIKVKVCPCDRNGDCTTLGAVAAAGLGTGAIISILICIIILLCEYLSQFKDQKTKNTSATPEADVNFQKILRKYEVFLLALSF</sequence>
<keyword evidence="4" id="KW-0479">Metal-binding</keyword>
<dbReference type="GO" id="GO:0016477">
    <property type="term" value="P:cell migration"/>
    <property type="evidence" value="ECO:0007669"/>
    <property type="project" value="TreeGrafter"/>
</dbReference>
<dbReference type="Pfam" id="PF00028">
    <property type="entry name" value="Cadherin"/>
    <property type="match status" value="2"/>
</dbReference>
<feature type="domain" description="Cadherin" evidence="14">
    <location>
        <begin position="26"/>
        <end position="87"/>
    </location>
</feature>
<dbReference type="GO" id="GO:0000902">
    <property type="term" value="P:cell morphogenesis"/>
    <property type="evidence" value="ECO:0007669"/>
    <property type="project" value="TreeGrafter"/>
</dbReference>
<comment type="caution">
    <text evidence="15">The sequence shown here is derived from an EMBL/GenBank/DDBJ whole genome shotgun (WGS) entry which is preliminary data.</text>
</comment>
<keyword evidence="7" id="KW-0130">Cell adhesion</keyword>
<dbReference type="GO" id="GO:0045296">
    <property type="term" value="F:cadherin binding"/>
    <property type="evidence" value="ECO:0007669"/>
    <property type="project" value="TreeGrafter"/>
</dbReference>
<keyword evidence="5" id="KW-0677">Repeat</keyword>
<evidence type="ECO:0000313" key="16">
    <source>
        <dbReference type="Proteomes" id="UP001174136"/>
    </source>
</evidence>
<dbReference type="AlphaFoldDB" id="A0AA47NZQ1"/>
<evidence type="ECO:0000256" key="13">
    <source>
        <dbReference type="SAM" id="Phobius"/>
    </source>
</evidence>
<evidence type="ECO:0000256" key="6">
    <source>
        <dbReference type="ARBA" id="ARBA00022837"/>
    </source>
</evidence>
<dbReference type="GO" id="GO:0005912">
    <property type="term" value="C:adherens junction"/>
    <property type="evidence" value="ECO:0007669"/>
    <property type="project" value="TreeGrafter"/>
</dbReference>
<dbReference type="SMART" id="SM00112">
    <property type="entry name" value="CA"/>
    <property type="match status" value="2"/>
</dbReference>
<dbReference type="SUPFAM" id="SSF49313">
    <property type="entry name" value="Cadherin-like"/>
    <property type="match status" value="2"/>
</dbReference>
<dbReference type="PRINTS" id="PR00205">
    <property type="entry name" value="CADHERIN"/>
</dbReference>
<accession>A0AA47NZQ1</accession>
<dbReference type="PANTHER" id="PTHR24027:SF81">
    <property type="entry name" value="CADHERIN-4"/>
    <property type="match status" value="1"/>
</dbReference>
<dbReference type="Gene3D" id="2.60.40.60">
    <property type="entry name" value="Cadherins"/>
    <property type="match status" value="2"/>
</dbReference>
<keyword evidence="6 12" id="KW-0106">Calcium</keyword>
<dbReference type="Proteomes" id="UP001174136">
    <property type="component" value="Unassembled WGS sequence"/>
</dbReference>
<keyword evidence="9 13" id="KW-0472">Membrane</keyword>
<dbReference type="FunFam" id="2.60.40.60:FF:000045">
    <property type="entry name" value="Cadherin 2"/>
    <property type="match status" value="1"/>
</dbReference>
<dbReference type="GO" id="GO:0007043">
    <property type="term" value="P:cell-cell junction assembly"/>
    <property type="evidence" value="ECO:0007669"/>
    <property type="project" value="TreeGrafter"/>
</dbReference>
<keyword evidence="10" id="KW-0325">Glycoprotein</keyword>
<evidence type="ECO:0000256" key="7">
    <source>
        <dbReference type="ARBA" id="ARBA00022889"/>
    </source>
</evidence>
<evidence type="ECO:0000259" key="14">
    <source>
        <dbReference type="PROSITE" id="PS50268"/>
    </source>
</evidence>
<evidence type="ECO:0000256" key="11">
    <source>
        <dbReference type="ARBA" id="ARBA00041040"/>
    </source>
</evidence>
<dbReference type="CDD" id="cd11304">
    <property type="entry name" value="Cadherin_repeat"/>
    <property type="match status" value="2"/>
</dbReference>
<evidence type="ECO:0000256" key="5">
    <source>
        <dbReference type="ARBA" id="ARBA00022737"/>
    </source>
</evidence>
<evidence type="ECO:0000256" key="1">
    <source>
        <dbReference type="ARBA" id="ARBA00004251"/>
    </source>
</evidence>
<keyword evidence="3 13" id="KW-0812">Transmembrane</keyword>
<gene>
    <name evidence="15" type="primary">CDH4_1</name>
    <name evidence="15" type="ORF">N1851_018752</name>
</gene>
<dbReference type="InterPro" id="IPR039808">
    <property type="entry name" value="Cadherin"/>
</dbReference>
<evidence type="ECO:0000256" key="4">
    <source>
        <dbReference type="ARBA" id="ARBA00022723"/>
    </source>
</evidence>
<dbReference type="GO" id="GO:0016339">
    <property type="term" value="P:calcium-dependent cell-cell adhesion via plasma membrane cell adhesion molecules"/>
    <property type="evidence" value="ECO:0007669"/>
    <property type="project" value="TreeGrafter"/>
</dbReference>
<keyword evidence="8 13" id="KW-1133">Transmembrane helix</keyword>
<dbReference type="InterPro" id="IPR015919">
    <property type="entry name" value="Cadherin-like_sf"/>
</dbReference>
<dbReference type="FunFam" id="2.60.40.60:FF:000027">
    <property type="entry name" value="Cadherin 2"/>
    <property type="match status" value="1"/>
</dbReference>
<evidence type="ECO:0000256" key="12">
    <source>
        <dbReference type="PROSITE-ProRule" id="PRU00043"/>
    </source>
</evidence>
<evidence type="ECO:0000256" key="3">
    <source>
        <dbReference type="ARBA" id="ARBA00022692"/>
    </source>
</evidence>
<dbReference type="EMBL" id="JAOPHQ010003433">
    <property type="protein sequence ID" value="KAK0143135.1"/>
    <property type="molecule type" value="Genomic_DNA"/>
</dbReference>
<evidence type="ECO:0000313" key="15">
    <source>
        <dbReference type="EMBL" id="KAK0143135.1"/>
    </source>
</evidence>
<feature type="domain" description="Cadherin" evidence="14">
    <location>
        <begin position="86"/>
        <end position="197"/>
    </location>
</feature>
<proteinExistence type="predicted"/>
<dbReference type="GO" id="GO:0005509">
    <property type="term" value="F:calcium ion binding"/>
    <property type="evidence" value="ECO:0007669"/>
    <property type="project" value="UniProtKB-UniRule"/>
</dbReference>
<dbReference type="InterPro" id="IPR002126">
    <property type="entry name" value="Cadherin-like_dom"/>
</dbReference>
<dbReference type="GO" id="GO:0007156">
    <property type="term" value="P:homophilic cell adhesion via plasma membrane adhesion molecules"/>
    <property type="evidence" value="ECO:0007669"/>
    <property type="project" value="InterPro"/>
</dbReference>
<name>A0AA47NZQ1_MERPO</name>
<dbReference type="PANTHER" id="PTHR24027">
    <property type="entry name" value="CADHERIN-23"/>
    <property type="match status" value="1"/>
</dbReference>
<protein>
    <recommendedName>
        <fullName evidence="11">Cadherin-4</fullName>
    </recommendedName>
</protein>
<evidence type="ECO:0000256" key="2">
    <source>
        <dbReference type="ARBA" id="ARBA00022475"/>
    </source>
</evidence>
<evidence type="ECO:0000256" key="9">
    <source>
        <dbReference type="ARBA" id="ARBA00023136"/>
    </source>
</evidence>
<dbReference type="GO" id="GO:0034332">
    <property type="term" value="P:adherens junction organization"/>
    <property type="evidence" value="ECO:0007669"/>
    <property type="project" value="TreeGrafter"/>
</dbReference>
<dbReference type="GO" id="GO:0044331">
    <property type="term" value="P:cell-cell adhesion mediated by cadherin"/>
    <property type="evidence" value="ECO:0007669"/>
    <property type="project" value="TreeGrafter"/>
</dbReference>
<evidence type="ECO:0000256" key="10">
    <source>
        <dbReference type="ARBA" id="ARBA00023180"/>
    </source>
</evidence>
<dbReference type="GO" id="GO:0008013">
    <property type="term" value="F:beta-catenin binding"/>
    <property type="evidence" value="ECO:0007669"/>
    <property type="project" value="TreeGrafter"/>
</dbReference>
<organism evidence="15 16">
    <name type="scientific">Merluccius polli</name>
    <name type="common">Benguela hake</name>
    <name type="synonym">Merluccius cadenati</name>
    <dbReference type="NCBI Taxonomy" id="89951"/>
    <lineage>
        <taxon>Eukaryota</taxon>
        <taxon>Metazoa</taxon>
        <taxon>Chordata</taxon>
        <taxon>Craniata</taxon>
        <taxon>Vertebrata</taxon>
        <taxon>Euteleostomi</taxon>
        <taxon>Actinopterygii</taxon>
        <taxon>Neopterygii</taxon>
        <taxon>Teleostei</taxon>
        <taxon>Neoteleostei</taxon>
        <taxon>Acanthomorphata</taxon>
        <taxon>Zeiogadaria</taxon>
        <taxon>Gadariae</taxon>
        <taxon>Gadiformes</taxon>
        <taxon>Gadoidei</taxon>
        <taxon>Merlucciidae</taxon>
        <taxon>Merluccius</taxon>
    </lineage>
</organism>
<feature type="transmembrane region" description="Helical" evidence="13">
    <location>
        <begin position="197"/>
        <end position="222"/>
    </location>
</feature>
<dbReference type="PROSITE" id="PS50268">
    <property type="entry name" value="CADHERIN_2"/>
    <property type="match status" value="2"/>
</dbReference>
<dbReference type="GO" id="GO:0016342">
    <property type="term" value="C:catenin complex"/>
    <property type="evidence" value="ECO:0007669"/>
    <property type="project" value="TreeGrafter"/>
</dbReference>
<evidence type="ECO:0000256" key="8">
    <source>
        <dbReference type="ARBA" id="ARBA00022989"/>
    </source>
</evidence>